<dbReference type="Proteomes" id="UP001516464">
    <property type="component" value="Unassembled WGS sequence"/>
</dbReference>
<reference evidence="3 4" key="1">
    <citation type="submission" date="2019-01" db="EMBL/GenBank/DDBJ databases">
        <title>Genomes sequencing and comparative genomics of infectious freshwater microsporidia, Cucumispora dikerogammari and Thelohania contejeani.</title>
        <authorList>
            <person name="Cormier A."/>
            <person name="Giraud I."/>
            <person name="Wattier R."/>
            <person name="Teixeira M."/>
            <person name="Grandjean F."/>
            <person name="Rigaud T."/>
            <person name="Cordaux R."/>
        </authorList>
    </citation>
    <scope>NUCLEOTIDE SEQUENCE [LARGE SCALE GENOMIC DNA]</scope>
    <source>
        <strain evidence="3">T1</strain>
        <tissue evidence="3">Spores</tissue>
    </source>
</reference>
<dbReference type="Gene3D" id="3.40.50.300">
    <property type="entry name" value="P-loop containing nucleotide triphosphate hydrolases"/>
    <property type="match status" value="1"/>
</dbReference>
<dbReference type="InterPro" id="IPR027417">
    <property type="entry name" value="P-loop_NTPase"/>
</dbReference>
<evidence type="ECO:0000259" key="2">
    <source>
        <dbReference type="PROSITE" id="PS50893"/>
    </source>
</evidence>
<feature type="transmembrane region" description="Helical" evidence="1">
    <location>
        <begin position="313"/>
        <end position="339"/>
    </location>
</feature>
<feature type="transmembrane region" description="Helical" evidence="1">
    <location>
        <begin position="381"/>
        <end position="399"/>
    </location>
</feature>
<keyword evidence="4" id="KW-1185">Reference proteome</keyword>
<dbReference type="InterPro" id="IPR003439">
    <property type="entry name" value="ABC_transporter-like_ATP-bd"/>
</dbReference>
<dbReference type="EMBL" id="SBIQ01000114">
    <property type="protein sequence ID" value="KAF7683214.1"/>
    <property type="molecule type" value="Genomic_DNA"/>
</dbReference>
<evidence type="ECO:0000313" key="4">
    <source>
        <dbReference type="Proteomes" id="UP001516464"/>
    </source>
</evidence>
<accession>A0ABQ7HYI8</accession>
<keyword evidence="1" id="KW-0472">Membrane</keyword>
<sequence length="579" mass="68671">MKLLLIMVLRKSFKVIIDKKFYVIFYLISWGMIYKWSNVYIKVSGSDKYLIKDVSGMLRYKSLNVIISKNNEELNSLMNVLSCNIHCFEGDLQSQFEVNKLTLISTPNLLENYTLQENIYFSTNIKETTNVLSISNLENLKNIKIKYLTSTDKHKIRIIIQVLNGNKILFINSKYMNIDLKEVLEFYKNIKLNFNITILFTLNNFDAKIFKVVDKILILWNGEMIYEGSPKSLESYLNSFNIVARFDYYEFLEQLFISDSSYDDTLINSCITKIPQLIKTMKLDHKVLIEKKNFPLKKIRKFNFSVIIEIIDLIILSIISNTIGVLFIIYYFIFMITFINEFSFDSILKQIINKEIYLNKLMLHILSPNMKIKLSLEPKDYIEIFSIEYSILIFIYIILTSFSQRFRFFYIHLKYKNYHLLVLFTSLIIFSLLLGIIQLFFLIILKWFNLIKNFYECFILFHLIICIFILLGCPKWFHHISFIFEFLISSNSKLNSSFYNFIINVIYKVTVIDRSNKKIFDSKIGKIIYGNEYIIGKKWLMKILLQNNGIYMVNEYKSLSKFLIVALLIFVIIHDTFLS</sequence>
<feature type="transmembrane region" description="Helical" evidence="1">
    <location>
        <begin position="559"/>
        <end position="578"/>
    </location>
</feature>
<evidence type="ECO:0000313" key="3">
    <source>
        <dbReference type="EMBL" id="KAF7683214.1"/>
    </source>
</evidence>
<keyword evidence="1" id="KW-0812">Transmembrane</keyword>
<evidence type="ECO:0000256" key="1">
    <source>
        <dbReference type="SAM" id="Phobius"/>
    </source>
</evidence>
<name>A0ABQ7HYI8_9MICR</name>
<feature type="transmembrane region" description="Helical" evidence="1">
    <location>
        <begin position="419"/>
        <end position="445"/>
    </location>
</feature>
<gene>
    <name evidence="3" type="primary">ABCG8</name>
    <name evidence="3" type="ORF">TCON_1576</name>
</gene>
<dbReference type="SUPFAM" id="SSF52540">
    <property type="entry name" value="P-loop containing nucleoside triphosphate hydrolases"/>
    <property type="match status" value="1"/>
</dbReference>
<dbReference type="PROSITE" id="PS50893">
    <property type="entry name" value="ABC_TRANSPORTER_2"/>
    <property type="match status" value="1"/>
</dbReference>
<keyword evidence="1" id="KW-1133">Transmembrane helix</keyword>
<feature type="transmembrane region" description="Helical" evidence="1">
    <location>
        <begin position="457"/>
        <end position="477"/>
    </location>
</feature>
<feature type="transmembrane region" description="Helical" evidence="1">
    <location>
        <begin position="21"/>
        <end position="37"/>
    </location>
</feature>
<protein>
    <submittedName>
        <fullName evidence="3">ABC transporter G family member 8</fullName>
    </submittedName>
</protein>
<organism evidence="3 4">
    <name type="scientific">Astathelohania contejeani</name>
    <dbReference type="NCBI Taxonomy" id="164912"/>
    <lineage>
        <taxon>Eukaryota</taxon>
        <taxon>Fungi</taxon>
        <taxon>Fungi incertae sedis</taxon>
        <taxon>Microsporidia</taxon>
        <taxon>Astathelohaniidae</taxon>
        <taxon>Astathelohania</taxon>
    </lineage>
</organism>
<proteinExistence type="predicted"/>
<feature type="transmembrane region" description="Helical" evidence="1">
    <location>
        <begin position="497"/>
        <end position="513"/>
    </location>
</feature>
<feature type="domain" description="ABC transporter" evidence="2">
    <location>
        <begin position="34"/>
        <end position="246"/>
    </location>
</feature>
<comment type="caution">
    <text evidence="3">The sequence shown here is derived from an EMBL/GenBank/DDBJ whole genome shotgun (WGS) entry which is preliminary data.</text>
</comment>